<dbReference type="AlphaFoldDB" id="A0A1M6SW24"/>
<evidence type="ECO:0000256" key="1">
    <source>
        <dbReference type="SAM" id="Coils"/>
    </source>
</evidence>
<dbReference type="Gene3D" id="2.30.310.10">
    <property type="entry name" value="ibrinogen binding protein from staphylococcus aureus domain"/>
    <property type="match status" value="1"/>
</dbReference>
<dbReference type="RefSeq" id="WP_073123320.1">
    <property type="nucleotide sequence ID" value="NZ_FRAA01000005.1"/>
</dbReference>
<dbReference type="EMBL" id="FRAA01000005">
    <property type="protein sequence ID" value="SHK48914.1"/>
    <property type="molecule type" value="Genomic_DNA"/>
</dbReference>
<evidence type="ECO:0000313" key="4">
    <source>
        <dbReference type="Proteomes" id="UP000184474"/>
    </source>
</evidence>
<dbReference type="Pfam" id="PF05833">
    <property type="entry name" value="NFACT_N"/>
    <property type="match status" value="1"/>
</dbReference>
<dbReference type="InterPro" id="IPR008532">
    <property type="entry name" value="NFACT_RNA-bd"/>
</dbReference>
<feature type="coiled-coil region" evidence="1">
    <location>
        <begin position="339"/>
        <end position="376"/>
    </location>
</feature>
<feature type="domain" description="NFACT RNA-binding" evidence="2">
    <location>
        <begin position="406"/>
        <end position="502"/>
    </location>
</feature>
<dbReference type="Proteomes" id="UP000184474">
    <property type="component" value="Unassembled WGS sequence"/>
</dbReference>
<protein>
    <submittedName>
        <fullName evidence="3">Predicted component of the ribosome quality control (RQC) complex, YloA/Tae2 family, contains fibronectin-binding (FbpA) and DUF814 domains</fullName>
    </submittedName>
</protein>
<dbReference type="STRING" id="156994.SAMN04488028_105178"/>
<reference evidence="4" key="1">
    <citation type="submission" date="2016-11" db="EMBL/GenBank/DDBJ databases">
        <authorList>
            <person name="Varghese N."/>
            <person name="Submissions S."/>
        </authorList>
    </citation>
    <scope>NUCLEOTIDE SEQUENCE [LARGE SCALE GENOMIC DNA]</scope>
    <source>
        <strain evidence="4">DSM 26134</strain>
    </source>
</reference>
<dbReference type="Pfam" id="PF05670">
    <property type="entry name" value="NFACT-R_1"/>
    <property type="match status" value="1"/>
</dbReference>
<organism evidence="3 4">
    <name type="scientific">Reichenbachiella agariperforans</name>
    <dbReference type="NCBI Taxonomy" id="156994"/>
    <lineage>
        <taxon>Bacteria</taxon>
        <taxon>Pseudomonadati</taxon>
        <taxon>Bacteroidota</taxon>
        <taxon>Cytophagia</taxon>
        <taxon>Cytophagales</taxon>
        <taxon>Reichenbachiellaceae</taxon>
        <taxon>Reichenbachiella</taxon>
    </lineage>
</organism>
<dbReference type="PANTHER" id="PTHR15239">
    <property type="entry name" value="NUCLEAR EXPORT MEDIATOR FACTOR NEMF"/>
    <property type="match status" value="1"/>
</dbReference>
<evidence type="ECO:0000259" key="2">
    <source>
        <dbReference type="Pfam" id="PF05670"/>
    </source>
</evidence>
<sequence>MQFNYYFLRFLSEDLKDHLIGKRLTTCFSQNKNELVLAFEDDQSTFYIKANLDGEASLLSFPEQFARAKRNSADLFEDIIDETITGITQYVNERCLTIEFGTYSLLFKLHGRRANVVLFHDEAYVAMFKNDLVADKQIDLIALDRPIDQSHEAIRAADFAWKSIFPTFDKNLKKYLESKGYHESADDEKLGLLDQLLDQLLDRTFYLYETEALPKMRLITDPSLGEVTVFTDTIAISNAYARAFFQEYHFNRDKERAIRQIEKELQKSQNYLEHTQTKIDAIEQGRKYDELANILMANLHVPLATEQRSITLFDFYTNQELEIKIKPKMSLQKNAEVYYRKSKNQNIELDIAIKNLRKKEKHALQLMKELETLKTTDNYRDLKKLLKDQSSAAQTNKVVVPFYSCMIDGFEVYLGKNARNNDLLTQKYAKKNDTWLHAKDVSGSHAIIRNPNNQIIAKHIIEEVAALAAWYSKRQHDTLCPVLYTQKKYVRKPKGSLPGQVMVDREQVVLVKPSRSLLEE</sequence>
<evidence type="ECO:0000313" key="3">
    <source>
        <dbReference type="EMBL" id="SHK48914.1"/>
    </source>
</evidence>
<proteinExistence type="predicted"/>
<dbReference type="InterPro" id="IPR051608">
    <property type="entry name" value="RQC_Subunit_NEMF"/>
</dbReference>
<dbReference type="GO" id="GO:0072344">
    <property type="term" value="P:rescue of stalled ribosome"/>
    <property type="evidence" value="ECO:0007669"/>
    <property type="project" value="TreeGrafter"/>
</dbReference>
<dbReference type="PANTHER" id="PTHR15239:SF6">
    <property type="entry name" value="RIBOSOME QUALITY CONTROL COMPLEX SUBUNIT NEMF"/>
    <property type="match status" value="1"/>
</dbReference>
<gene>
    <name evidence="3" type="ORF">SAMN04488028_105178</name>
</gene>
<keyword evidence="1" id="KW-0175">Coiled coil</keyword>
<keyword evidence="4" id="KW-1185">Reference proteome</keyword>
<feature type="coiled-coil region" evidence="1">
    <location>
        <begin position="251"/>
        <end position="278"/>
    </location>
</feature>
<name>A0A1M6SW24_REIAG</name>
<dbReference type="GO" id="GO:0043023">
    <property type="term" value="F:ribosomal large subunit binding"/>
    <property type="evidence" value="ECO:0007669"/>
    <property type="project" value="TreeGrafter"/>
</dbReference>
<accession>A0A1M6SW24</accession>
<dbReference type="GO" id="GO:1990112">
    <property type="term" value="C:RQC complex"/>
    <property type="evidence" value="ECO:0007669"/>
    <property type="project" value="TreeGrafter"/>
</dbReference>
<dbReference type="GO" id="GO:0000049">
    <property type="term" value="F:tRNA binding"/>
    <property type="evidence" value="ECO:0007669"/>
    <property type="project" value="TreeGrafter"/>
</dbReference>